<dbReference type="Proteomes" id="UP001189429">
    <property type="component" value="Unassembled WGS sequence"/>
</dbReference>
<feature type="non-terminal residue" evidence="2">
    <location>
        <position position="1"/>
    </location>
</feature>
<feature type="region of interest" description="Disordered" evidence="1">
    <location>
        <begin position="1"/>
        <end position="131"/>
    </location>
</feature>
<protein>
    <submittedName>
        <fullName evidence="2">Uncharacterized protein</fullName>
    </submittedName>
</protein>
<organism evidence="2 3">
    <name type="scientific">Prorocentrum cordatum</name>
    <dbReference type="NCBI Taxonomy" id="2364126"/>
    <lineage>
        <taxon>Eukaryota</taxon>
        <taxon>Sar</taxon>
        <taxon>Alveolata</taxon>
        <taxon>Dinophyceae</taxon>
        <taxon>Prorocentrales</taxon>
        <taxon>Prorocentraceae</taxon>
        <taxon>Prorocentrum</taxon>
    </lineage>
</organism>
<comment type="caution">
    <text evidence="2">The sequence shown here is derived from an EMBL/GenBank/DDBJ whole genome shotgun (WGS) entry which is preliminary data.</text>
</comment>
<feature type="region of interest" description="Disordered" evidence="1">
    <location>
        <begin position="158"/>
        <end position="194"/>
    </location>
</feature>
<sequence length="296" mass="32232">QVGPRGALPVGRPFEALPDCTGAGPAAEERGGVLERHRRGRLRGPEGPAGGRGRRAGAGPRPGPPLLPAAPAAQPARAAWAQLGPRGRGVWRQPRRPLRARGRRRGRRPQPQHRLLAARRRGGGPEPIAQLGVREGGQLSRQLPRRRLALPIVARDAATPGRRPRRAARAAAVRGGHLEEEGRGVGAGREARANPGVPHRALFRWRRRNPGCVRADPRFWNLWDGRLSLHRRLVRYRHGADRGALELDLLQHARVLLIASHGLAEGVARPTNTATRELYGAVPATRKDRDAPAPQE</sequence>
<feature type="compositionally biased region" description="Low complexity" evidence="1">
    <location>
        <begin position="69"/>
        <end position="81"/>
    </location>
</feature>
<reference evidence="2" key="1">
    <citation type="submission" date="2023-10" db="EMBL/GenBank/DDBJ databases">
        <authorList>
            <person name="Chen Y."/>
            <person name="Shah S."/>
            <person name="Dougan E. K."/>
            <person name="Thang M."/>
            <person name="Chan C."/>
        </authorList>
    </citation>
    <scope>NUCLEOTIDE SEQUENCE [LARGE SCALE GENOMIC DNA]</scope>
</reference>
<feature type="compositionally biased region" description="Basic residues" evidence="1">
    <location>
        <begin position="93"/>
        <end position="122"/>
    </location>
</feature>
<evidence type="ECO:0000313" key="3">
    <source>
        <dbReference type="Proteomes" id="UP001189429"/>
    </source>
</evidence>
<keyword evidence="3" id="KW-1185">Reference proteome</keyword>
<evidence type="ECO:0000313" key="2">
    <source>
        <dbReference type="EMBL" id="CAK0885363.1"/>
    </source>
</evidence>
<proteinExistence type="predicted"/>
<gene>
    <name evidence="2" type="ORF">PCOR1329_LOCUS66993</name>
</gene>
<accession>A0ABN9WIV0</accession>
<dbReference type="EMBL" id="CAUYUJ010018660">
    <property type="protein sequence ID" value="CAK0885363.1"/>
    <property type="molecule type" value="Genomic_DNA"/>
</dbReference>
<name>A0ABN9WIV0_9DINO</name>
<evidence type="ECO:0000256" key="1">
    <source>
        <dbReference type="SAM" id="MobiDB-lite"/>
    </source>
</evidence>